<dbReference type="Proteomes" id="UP000005463">
    <property type="component" value="Unassembled WGS sequence"/>
</dbReference>
<dbReference type="RefSeq" id="WP_006752414.1">
    <property type="nucleotide sequence ID" value="NZ_ABLC01000078.1"/>
</dbReference>
<gene>
    <name evidence="1" type="ORF">BamIOP4010DRAFT_3235</name>
</gene>
<evidence type="ECO:0000313" key="1">
    <source>
        <dbReference type="EMBL" id="EDT03237.1"/>
    </source>
</evidence>
<dbReference type="PATRIC" id="fig|396596.7.peg.4426"/>
<reference evidence="1 2" key="1">
    <citation type="submission" date="2008-03" db="EMBL/GenBank/DDBJ databases">
        <title>Sequencing of the draft genome and assembly of Burkholderia ambifaria IOP40-10.</title>
        <authorList>
            <consortium name="US DOE Joint Genome Institute (JGI-PGF)"/>
            <person name="Copeland A."/>
            <person name="Lucas S."/>
            <person name="Lapidus A."/>
            <person name="Glavina del Rio T."/>
            <person name="Dalin E."/>
            <person name="Tice H."/>
            <person name="Bruce D."/>
            <person name="Goodwin L."/>
            <person name="Pitluck S."/>
            <person name="Larimer F."/>
            <person name="Land M.L."/>
            <person name="Hauser L."/>
            <person name="Tiedje J."/>
            <person name="Richardson P."/>
        </authorList>
    </citation>
    <scope>NUCLEOTIDE SEQUENCE [LARGE SCALE GENOMIC DNA]</scope>
    <source>
        <strain evidence="1 2">IOP40-10</strain>
    </source>
</reference>
<evidence type="ECO:0000313" key="2">
    <source>
        <dbReference type="Proteomes" id="UP000005463"/>
    </source>
</evidence>
<protein>
    <submittedName>
        <fullName evidence="1">Uncharacterized protein</fullName>
    </submittedName>
</protein>
<accession>B1FGS5</accession>
<dbReference type="AlphaFoldDB" id="B1FGS5"/>
<dbReference type="EMBL" id="ABLC01000078">
    <property type="protein sequence ID" value="EDT03237.1"/>
    <property type="molecule type" value="Genomic_DNA"/>
</dbReference>
<comment type="caution">
    <text evidence="1">The sequence shown here is derived from an EMBL/GenBank/DDBJ whole genome shotgun (WGS) entry which is preliminary data.</text>
</comment>
<sequence length="258" mass="28793">MSETSPEYDELCIPLTECQRLDLKAKLKRSSTRDESNSTIVMLHAASADICRSELRELVVPPLEHVAMNKKDIQADIEDVSDGVYSVRLYVAADSPDNLDKQVSIGWVNLDTNSMKALDVTRDPKHPDILKANEAKYRKFISNCIHKPLKAASNCDELNKHASNLAIDIPRSESGMVVIGNGRLQFYSAPDYACKTPGVFILTGESVDAYTSYHEFTFVAYQNSKKTSPVRGWVRSNRLRSNSLGTAPRRPAVRETTQ</sequence>
<proteinExistence type="predicted"/>
<organism evidence="1 2">
    <name type="scientific">Burkholderia ambifaria IOP40-10</name>
    <dbReference type="NCBI Taxonomy" id="396596"/>
    <lineage>
        <taxon>Bacteria</taxon>
        <taxon>Pseudomonadati</taxon>
        <taxon>Pseudomonadota</taxon>
        <taxon>Betaproteobacteria</taxon>
        <taxon>Burkholderiales</taxon>
        <taxon>Burkholderiaceae</taxon>
        <taxon>Burkholderia</taxon>
        <taxon>Burkholderia cepacia complex</taxon>
    </lineage>
</organism>
<name>B1FGS5_9BURK</name>